<feature type="non-terminal residue" evidence="1">
    <location>
        <position position="126"/>
    </location>
</feature>
<comment type="caution">
    <text evidence="1">The sequence shown here is derived from an EMBL/GenBank/DDBJ whole genome shotgun (WGS) entry which is preliminary data.</text>
</comment>
<accession>A0A0F9MLF3</accession>
<proteinExistence type="predicted"/>
<protein>
    <recommendedName>
        <fullName evidence="2">HEPN domain-containing protein</fullName>
    </recommendedName>
</protein>
<organism evidence="1">
    <name type="scientific">marine sediment metagenome</name>
    <dbReference type="NCBI Taxonomy" id="412755"/>
    <lineage>
        <taxon>unclassified sequences</taxon>
        <taxon>metagenomes</taxon>
        <taxon>ecological metagenomes</taxon>
    </lineage>
</organism>
<sequence length="126" mass="15290">MVLNCKKNRCKYLYILSHYHITKNKLMLNMSKFENHKKSFLNFKKDAENEVISKPSRAELYFLSIFHLIECCAAKYRVHVNKHQKVRIVLENNPNIFENETENVWRLFQDIENKIRPKFTYGFSWT</sequence>
<name>A0A0F9MLF3_9ZZZZ</name>
<evidence type="ECO:0008006" key="2">
    <source>
        <dbReference type="Google" id="ProtNLM"/>
    </source>
</evidence>
<dbReference type="EMBL" id="LAZR01008610">
    <property type="protein sequence ID" value="KKM77665.1"/>
    <property type="molecule type" value="Genomic_DNA"/>
</dbReference>
<dbReference type="AlphaFoldDB" id="A0A0F9MLF3"/>
<evidence type="ECO:0000313" key="1">
    <source>
        <dbReference type="EMBL" id="KKM77665.1"/>
    </source>
</evidence>
<gene>
    <name evidence="1" type="ORF">LCGC14_1367780</name>
</gene>
<reference evidence="1" key="1">
    <citation type="journal article" date="2015" name="Nature">
        <title>Complex archaea that bridge the gap between prokaryotes and eukaryotes.</title>
        <authorList>
            <person name="Spang A."/>
            <person name="Saw J.H."/>
            <person name="Jorgensen S.L."/>
            <person name="Zaremba-Niedzwiedzka K."/>
            <person name="Martijn J."/>
            <person name="Lind A.E."/>
            <person name="van Eijk R."/>
            <person name="Schleper C."/>
            <person name="Guy L."/>
            <person name="Ettema T.J."/>
        </authorList>
    </citation>
    <scope>NUCLEOTIDE SEQUENCE</scope>
</reference>